<protein>
    <submittedName>
        <fullName evidence="1">Reverse transcriptase-like protein</fullName>
    </submittedName>
</protein>
<comment type="caution">
    <text evidence="1">The sequence shown here is derived from an EMBL/GenBank/DDBJ whole genome shotgun (WGS) entry which is preliminary data.</text>
</comment>
<proteinExistence type="predicted"/>
<dbReference type="GO" id="GO:0003964">
    <property type="term" value="F:RNA-directed DNA polymerase activity"/>
    <property type="evidence" value="ECO:0007669"/>
    <property type="project" value="UniProtKB-KW"/>
</dbReference>
<keyword evidence="1" id="KW-0548">Nucleotidyltransferase</keyword>
<dbReference type="Proteomes" id="UP000265520">
    <property type="component" value="Unassembled WGS sequence"/>
</dbReference>
<sequence length="124" mass="14079">MGFRGISEFNTSLLGKHYWRLLNGENTLLGKIFKSHYYPRSSIEESTTGYAPSYAWRSVLSARDLIQKGARWRIGNGESVSICKDMWIPDNGGFRINGEVRGLADDSFVSSLIDEDLGQWKRDL</sequence>
<dbReference type="AlphaFoldDB" id="A0A392RR82"/>
<organism evidence="1 2">
    <name type="scientific">Trifolium medium</name>
    <dbReference type="NCBI Taxonomy" id="97028"/>
    <lineage>
        <taxon>Eukaryota</taxon>
        <taxon>Viridiplantae</taxon>
        <taxon>Streptophyta</taxon>
        <taxon>Embryophyta</taxon>
        <taxon>Tracheophyta</taxon>
        <taxon>Spermatophyta</taxon>
        <taxon>Magnoliopsida</taxon>
        <taxon>eudicotyledons</taxon>
        <taxon>Gunneridae</taxon>
        <taxon>Pentapetalae</taxon>
        <taxon>rosids</taxon>
        <taxon>fabids</taxon>
        <taxon>Fabales</taxon>
        <taxon>Fabaceae</taxon>
        <taxon>Papilionoideae</taxon>
        <taxon>50 kb inversion clade</taxon>
        <taxon>NPAAA clade</taxon>
        <taxon>Hologalegina</taxon>
        <taxon>IRL clade</taxon>
        <taxon>Trifolieae</taxon>
        <taxon>Trifolium</taxon>
    </lineage>
</organism>
<accession>A0A392RR82</accession>
<evidence type="ECO:0000313" key="1">
    <source>
        <dbReference type="EMBL" id="MCI38712.1"/>
    </source>
</evidence>
<keyword evidence="2" id="KW-1185">Reference proteome</keyword>
<name>A0A392RR82_9FABA</name>
<feature type="non-terminal residue" evidence="1">
    <location>
        <position position="124"/>
    </location>
</feature>
<reference evidence="1 2" key="1">
    <citation type="journal article" date="2018" name="Front. Plant Sci.">
        <title>Red Clover (Trifolium pratense) and Zigzag Clover (T. medium) - A Picture of Genomic Similarities and Differences.</title>
        <authorList>
            <person name="Dluhosova J."/>
            <person name="Istvanek J."/>
            <person name="Nedelnik J."/>
            <person name="Repkova J."/>
        </authorList>
    </citation>
    <scope>NUCLEOTIDE SEQUENCE [LARGE SCALE GENOMIC DNA]</scope>
    <source>
        <strain evidence="2">cv. 10/8</strain>
        <tissue evidence="1">Leaf</tissue>
    </source>
</reference>
<keyword evidence="1" id="KW-0808">Transferase</keyword>
<dbReference type="EMBL" id="LXQA010258948">
    <property type="protein sequence ID" value="MCI38712.1"/>
    <property type="molecule type" value="Genomic_DNA"/>
</dbReference>
<evidence type="ECO:0000313" key="2">
    <source>
        <dbReference type="Proteomes" id="UP000265520"/>
    </source>
</evidence>
<keyword evidence="1" id="KW-0695">RNA-directed DNA polymerase</keyword>